<dbReference type="InterPro" id="IPR008173">
    <property type="entry name" value="Adenylyl_cyclase_CyaB"/>
</dbReference>
<feature type="domain" description="CYTH" evidence="1">
    <location>
        <begin position="2"/>
        <end position="175"/>
    </location>
</feature>
<dbReference type="EMBL" id="AMFJ01000360">
    <property type="protein sequence ID" value="EKE28214.1"/>
    <property type="molecule type" value="Genomic_DNA"/>
</dbReference>
<evidence type="ECO:0000313" key="2">
    <source>
        <dbReference type="EMBL" id="EKE28214.1"/>
    </source>
</evidence>
<dbReference type="SUPFAM" id="SSF55154">
    <property type="entry name" value="CYTH-like phosphatases"/>
    <property type="match status" value="1"/>
</dbReference>
<reference evidence="2" key="1">
    <citation type="journal article" date="2012" name="Science">
        <title>Fermentation, hydrogen, and sulfur metabolism in multiple uncultivated bacterial phyla.</title>
        <authorList>
            <person name="Wrighton K.C."/>
            <person name="Thomas B.C."/>
            <person name="Sharon I."/>
            <person name="Miller C.S."/>
            <person name="Castelle C.J."/>
            <person name="VerBerkmoes N.C."/>
            <person name="Wilkins M.J."/>
            <person name="Hettich R.L."/>
            <person name="Lipton M.S."/>
            <person name="Williams K.H."/>
            <person name="Long P.E."/>
            <person name="Banfield J.F."/>
        </authorList>
    </citation>
    <scope>NUCLEOTIDE SEQUENCE [LARGE SCALE GENOMIC DNA]</scope>
</reference>
<comment type="caution">
    <text evidence="2">The sequence shown here is derived from an EMBL/GenBank/DDBJ whole genome shotgun (WGS) entry which is preliminary data.</text>
</comment>
<evidence type="ECO:0000259" key="1">
    <source>
        <dbReference type="PROSITE" id="PS51707"/>
    </source>
</evidence>
<name>K2GDB6_9BACT</name>
<sequence length="175" mass="21246">MAIEYEVKVLDIDVEDVKDKLIKIWAKEDSEKLMKRWVFVMNPDTNEWIRLRDDWNNITLTYKQKTGQKIDETEEIEVKVEDFEKTAQILNKLDFKEKYYQENSRLIYTLDDIEFSIDSWPKIPPYLEVESGSENNVYEWLKLLWLEWKDVWNLSTVKVFDRYGLDLHSFTSLKF</sequence>
<dbReference type="InterPro" id="IPR033469">
    <property type="entry name" value="CYTH-like_dom_sf"/>
</dbReference>
<gene>
    <name evidence="2" type="ORF">ACD_3C00086G0058</name>
</gene>
<accession>K2GDB6</accession>
<dbReference type="Gene3D" id="2.40.320.10">
    <property type="entry name" value="Hypothetical Protein Pfu-838710-001"/>
    <property type="match status" value="1"/>
</dbReference>
<dbReference type="InterPro" id="IPR023577">
    <property type="entry name" value="CYTH_domain"/>
</dbReference>
<protein>
    <recommendedName>
        <fullName evidence="1">CYTH domain-containing protein</fullName>
    </recommendedName>
</protein>
<proteinExistence type="predicted"/>
<dbReference type="PROSITE" id="PS51707">
    <property type="entry name" value="CYTH"/>
    <property type="match status" value="1"/>
</dbReference>
<organism evidence="2">
    <name type="scientific">uncultured bacterium</name>
    <name type="common">gcode 4</name>
    <dbReference type="NCBI Taxonomy" id="1234023"/>
    <lineage>
        <taxon>Bacteria</taxon>
        <taxon>environmental samples</taxon>
    </lineage>
</organism>
<dbReference type="NCBIfam" id="TIGR00318">
    <property type="entry name" value="cyaB"/>
    <property type="match status" value="1"/>
</dbReference>
<dbReference type="AlphaFoldDB" id="K2GDB6"/>
<dbReference type="Pfam" id="PF01928">
    <property type="entry name" value="CYTH"/>
    <property type="match status" value="1"/>
</dbReference>